<feature type="signal peptide" evidence="1">
    <location>
        <begin position="1"/>
        <end position="20"/>
    </location>
</feature>
<name>A0A0Q1BFQ6_9FLAO</name>
<feature type="chain" id="PRO_5006188646" description="Lipocalin-like domain-containing protein" evidence="1">
    <location>
        <begin position="21"/>
        <end position="137"/>
    </location>
</feature>
<dbReference type="STRING" id="346185.AAY42_03355"/>
<accession>A0A0Q1BFQ6</accession>
<comment type="caution">
    <text evidence="2">The sequence shown here is derived from an EMBL/GenBank/DDBJ whole genome shotgun (WGS) entry which is preliminary data.</text>
</comment>
<protein>
    <recommendedName>
        <fullName evidence="4">Lipocalin-like domain-containing protein</fullName>
    </recommendedName>
</protein>
<dbReference type="PROSITE" id="PS51257">
    <property type="entry name" value="PROKAR_LIPOPROTEIN"/>
    <property type="match status" value="1"/>
</dbReference>
<proteinExistence type="predicted"/>
<evidence type="ECO:0000256" key="1">
    <source>
        <dbReference type="SAM" id="SignalP"/>
    </source>
</evidence>
<evidence type="ECO:0000313" key="3">
    <source>
        <dbReference type="Proteomes" id="UP000050827"/>
    </source>
</evidence>
<dbReference type="OrthoDB" id="1201884at2"/>
<dbReference type="EMBL" id="LCTZ01000002">
    <property type="protein sequence ID" value="KQC29041.1"/>
    <property type="molecule type" value="Genomic_DNA"/>
</dbReference>
<reference evidence="2 3" key="1">
    <citation type="submission" date="2015-04" db="EMBL/GenBank/DDBJ databases">
        <title>Complete genome of flavobacterium.</title>
        <authorList>
            <person name="Kwon Y.M."/>
            <person name="Kim S.-J."/>
        </authorList>
    </citation>
    <scope>NUCLEOTIDE SEQUENCE [LARGE SCALE GENOMIC DNA]</scope>
    <source>
        <strain evidence="2 3">DK169</strain>
    </source>
</reference>
<keyword evidence="3" id="KW-1185">Reference proteome</keyword>
<dbReference type="AlphaFoldDB" id="A0A0Q1BFQ6"/>
<gene>
    <name evidence="2" type="ORF">AAY42_03355</name>
</gene>
<sequence length="137" mass="14877">MKIFLVSFFSFLLISSCSDSYDSVDDILNGTWNVANVSGGFVGMDQDFESGTITWTFDASSSVLTVVNNNVLVDIIYDGLDSGTYSYSILIIDSKNYLVIDDQEFAGISFANELLFLNQNEISTGSGADSFSILLAP</sequence>
<evidence type="ECO:0000313" key="2">
    <source>
        <dbReference type="EMBL" id="KQC29041.1"/>
    </source>
</evidence>
<organism evidence="2 3">
    <name type="scientific">Flagellimonas eckloniae</name>
    <dbReference type="NCBI Taxonomy" id="346185"/>
    <lineage>
        <taxon>Bacteria</taxon>
        <taxon>Pseudomonadati</taxon>
        <taxon>Bacteroidota</taxon>
        <taxon>Flavobacteriia</taxon>
        <taxon>Flavobacteriales</taxon>
        <taxon>Flavobacteriaceae</taxon>
        <taxon>Flagellimonas</taxon>
    </lineage>
</organism>
<dbReference type="RefSeq" id="WP_055392590.1">
    <property type="nucleotide sequence ID" value="NZ_LCTZ01000002.1"/>
</dbReference>
<dbReference type="Proteomes" id="UP000050827">
    <property type="component" value="Unassembled WGS sequence"/>
</dbReference>
<evidence type="ECO:0008006" key="4">
    <source>
        <dbReference type="Google" id="ProtNLM"/>
    </source>
</evidence>
<keyword evidence="1" id="KW-0732">Signal</keyword>